<keyword evidence="4" id="KW-1185">Reference proteome</keyword>
<dbReference type="Pfam" id="PF13460">
    <property type="entry name" value="NAD_binding_10"/>
    <property type="match status" value="1"/>
</dbReference>
<evidence type="ECO:0000313" key="4">
    <source>
        <dbReference type="Proteomes" id="UP001295740"/>
    </source>
</evidence>
<name>A0AAI8V8M0_9PEZI</name>
<comment type="similarity">
    <text evidence="1">Belongs to the avfA family.</text>
</comment>
<feature type="domain" description="NAD(P)-binding" evidence="2">
    <location>
        <begin position="10"/>
        <end position="175"/>
    </location>
</feature>
<dbReference type="PANTHER" id="PTHR43355:SF2">
    <property type="entry name" value="FLAVIN REDUCTASE (NADPH)"/>
    <property type="match status" value="1"/>
</dbReference>
<reference evidence="3" key="1">
    <citation type="submission" date="2023-10" db="EMBL/GenBank/DDBJ databases">
        <authorList>
            <person name="Hackl T."/>
        </authorList>
    </citation>
    <scope>NUCLEOTIDE SEQUENCE</scope>
</reference>
<organism evidence="3 4">
    <name type="scientific">Anthostomella pinea</name>
    <dbReference type="NCBI Taxonomy" id="933095"/>
    <lineage>
        <taxon>Eukaryota</taxon>
        <taxon>Fungi</taxon>
        <taxon>Dikarya</taxon>
        <taxon>Ascomycota</taxon>
        <taxon>Pezizomycotina</taxon>
        <taxon>Sordariomycetes</taxon>
        <taxon>Xylariomycetidae</taxon>
        <taxon>Xylariales</taxon>
        <taxon>Xylariaceae</taxon>
        <taxon>Anthostomella</taxon>
    </lineage>
</organism>
<dbReference type="Gene3D" id="3.40.50.720">
    <property type="entry name" value="NAD(P)-binding Rossmann-like Domain"/>
    <property type="match status" value="1"/>
</dbReference>
<dbReference type="EMBL" id="CAUWAG010000003">
    <property type="protein sequence ID" value="CAJ2500439.1"/>
    <property type="molecule type" value="Genomic_DNA"/>
</dbReference>
<dbReference type="GO" id="GO:0042602">
    <property type="term" value="F:riboflavin reductase (NADPH) activity"/>
    <property type="evidence" value="ECO:0007669"/>
    <property type="project" value="TreeGrafter"/>
</dbReference>
<dbReference type="InterPro" id="IPR016040">
    <property type="entry name" value="NAD(P)-bd_dom"/>
</dbReference>
<evidence type="ECO:0000259" key="2">
    <source>
        <dbReference type="Pfam" id="PF13460"/>
    </source>
</evidence>
<dbReference type="InterPro" id="IPR036291">
    <property type="entry name" value="NAD(P)-bd_dom_sf"/>
</dbReference>
<comment type="caution">
    <text evidence="3">The sequence shown here is derived from an EMBL/GenBank/DDBJ whole genome shotgun (WGS) entry which is preliminary data.</text>
</comment>
<dbReference type="SUPFAM" id="SSF51735">
    <property type="entry name" value="NAD(P)-binding Rossmann-fold domains"/>
    <property type="match status" value="1"/>
</dbReference>
<accession>A0AAI8V8M0</accession>
<dbReference type="Proteomes" id="UP001295740">
    <property type="component" value="Unassembled WGS sequence"/>
</dbReference>
<proteinExistence type="inferred from homology"/>
<gene>
    <name evidence="3" type="ORF">KHLLAP_LOCUS907</name>
</gene>
<dbReference type="AlphaFoldDB" id="A0AAI8V8M0"/>
<sequence>MPIAKLLVFGATGATGRIIVERAPELGWKVTVCGKRTLQEQAKNEAITTVEGPLDDEETLRTAIAGQDAMISVFGPSNPRASTAIFIPSYKLILSTMKSEGVRRITARSTFSVPDAKDKSSLLRWFLVTVLWAVAHKVWQTVIGIAKVFDEEGDGVDWTLFRVGFLANGPRSSVVDGYVGDGTVGCPQPKILHTAAKAMDEFMSSKSSDIAVRDVWHATGLRYANHGSLIAAGTQSPPRPSDHEISRWRKWMYTKDLFTQEGTNFTGDTPGSSFDAGTPAFLSLTTGIQSLGIESSPATQSMDGVSVDSVTDLLFSG</sequence>
<evidence type="ECO:0000256" key="1">
    <source>
        <dbReference type="ARBA" id="ARBA00038376"/>
    </source>
</evidence>
<dbReference type="InterPro" id="IPR051606">
    <property type="entry name" value="Polyketide_Oxido-like"/>
</dbReference>
<evidence type="ECO:0000313" key="3">
    <source>
        <dbReference type="EMBL" id="CAJ2500439.1"/>
    </source>
</evidence>
<dbReference type="PANTHER" id="PTHR43355">
    <property type="entry name" value="FLAVIN REDUCTASE (NADPH)"/>
    <property type="match status" value="1"/>
</dbReference>
<dbReference type="GO" id="GO:0004074">
    <property type="term" value="F:biliverdin reductase [NAD(P)H] activity"/>
    <property type="evidence" value="ECO:0007669"/>
    <property type="project" value="TreeGrafter"/>
</dbReference>
<protein>
    <submittedName>
        <fullName evidence="3">Uu.00g032920.m01.CDS01</fullName>
    </submittedName>
</protein>